<dbReference type="InterPro" id="IPR036388">
    <property type="entry name" value="WH-like_DNA-bd_sf"/>
</dbReference>
<dbReference type="GO" id="GO:0003677">
    <property type="term" value="F:DNA binding"/>
    <property type="evidence" value="ECO:0007669"/>
    <property type="project" value="UniProtKB-KW"/>
</dbReference>
<dbReference type="PRINTS" id="PR00035">
    <property type="entry name" value="HTHGNTR"/>
</dbReference>
<dbReference type="InterPro" id="IPR050679">
    <property type="entry name" value="Bact_HTH_transcr_reg"/>
</dbReference>
<dbReference type="InterPro" id="IPR000524">
    <property type="entry name" value="Tscrpt_reg_HTH_GntR"/>
</dbReference>
<keyword evidence="1" id="KW-0805">Transcription regulation</keyword>
<evidence type="ECO:0000313" key="5">
    <source>
        <dbReference type="EMBL" id="BCJ28854.1"/>
    </source>
</evidence>
<dbReference type="Proteomes" id="UP000680750">
    <property type="component" value="Chromosome"/>
</dbReference>
<dbReference type="GO" id="GO:0003700">
    <property type="term" value="F:DNA-binding transcription factor activity"/>
    <property type="evidence" value="ECO:0007669"/>
    <property type="project" value="InterPro"/>
</dbReference>
<dbReference type="AlphaFoldDB" id="A0A810L0D1"/>
<dbReference type="Pfam" id="PF00392">
    <property type="entry name" value="GntR"/>
    <property type="match status" value="1"/>
</dbReference>
<sequence>MTLDPDAGEYLWAQLRDILAERIRHGDYPGRMPSELELAEEYGTARVTVRRAIAELAKMGLVRVLPGRGTYPVK</sequence>
<dbReference type="OrthoDB" id="7363114at2"/>
<accession>A0A810L0D1</accession>
<proteinExistence type="predicted"/>
<dbReference type="SMART" id="SM00345">
    <property type="entry name" value="HTH_GNTR"/>
    <property type="match status" value="1"/>
</dbReference>
<feature type="domain" description="HTH gntR-type" evidence="4">
    <location>
        <begin position="5"/>
        <end position="74"/>
    </location>
</feature>
<dbReference type="SUPFAM" id="SSF46785">
    <property type="entry name" value="Winged helix' DNA-binding domain"/>
    <property type="match status" value="1"/>
</dbReference>
<dbReference type="PANTHER" id="PTHR44846:SF1">
    <property type="entry name" value="MANNOSYL-D-GLYCERATE TRANSPORT_METABOLISM SYSTEM REPRESSOR MNGR-RELATED"/>
    <property type="match status" value="1"/>
</dbReference>
<dbReference type="EMBL" id="AP023354">
    <property type="protein sequence ID" value="BCJ28854.1"/>
    <property type="molecule type" value="Genomic_DNA"/>
</dbReference>
<name>A0A810L0D1_9ACTN</name>
<evidence type="ECO:0000313" key="6">
    <source>
        <dbReference type="Proteomes" id="UP000680750"/>
    </source>
</evidence>
<keyword evidence="2" id="KW-0238">DNA-binding</keyword>
<dbReference type="Gene3D" id="1.10.10.10">
    <property type="entry name" value="Winged helix-like DNA-binding domain superfamily/Winged helix DNA-binding domain"/>
    <property type="match status" value="1"/>
</dbReference>
<reference evidence="5" key="1">
    <citation type="submission" date="2020-08" db="EMBL/GenBank/DDBJ databases">
        <title>Whole genome shotgun sequence of Actinocatenispora sera NBRC 101916.</title>
        <authorList>
            <person name="Komaki H."/>
            <person name="Tamura T."/>
        </authorList>
    </citation>
    <scope>NUCLEOTIDE SEQUENCE</scope>
    <source>
        <strain evidence="5">NBRC 101916</strain>
    </source>
</reference>
<organism evidence="5 6">
    <name type="scientific">Actinocatenispora sera</name>
    <dbReference type="NCBI Taxonomy" id="390989"/>
    <lineage>
        <taxon>Bacteria</taxon>
        <taxon>Bacillati</taxon>
        <taxon>Actinomycetota</taxon>
        <taxon>Actinomycetes</taxon>
        <taxon>Micromonosporales</taxon>
        <taxon>Micromonosporaceae</taxon>
        <taxon>Actinocatenispora</taxon>
    </lineage>
</organism>
<evidence type="ECO:0000256" key="1">
    <source>
        <dbReference type="ARBA" id="ARBA00023015"/>
    </source>
</evidence>
<dbReference type="RefSeq" id="WP_030448463.1">
    <property type="nucleotide sequence ID" value="NZ_AP023354.1"/>
</dbReference>
<evidence type="ECO:0000256" key="2">
    <source>
        <dbReference type="ARBA" id="ARBA00023125"/>
    </source>
</evidence>
<dbReference type="InterPro" id="IPR036390">
    <property type="entry name" value="WH_DNA-bd_sf"/>
</dbReference>
<gene>
    <name evidence="5" type="ORF">Asera_29620</name>
</gene>
<dbReference type="CDD" id="cd07377">
    <property type="entry name" value="WHTH_GntR"/>
    <property type="match status" value="1"/>
</dbReference>
<dbReference type="PANTHER" id="PTHR44846">
    <property type="entry name" value="MANNOSYL-D-GLYCERATE TRANSPORT/METABOLISM SYSTEM REPRESSOR MNGR-RELATED"/>
    <property type="match status" value="1"/>
</dbReference>
<evidence type="ECO:0000259" key="4">
    <source>
        <dbReference type="PROSITE" id="PS50949"/>
    </source>
</evidence>
<dbReference type="GO" id="GO:0045892">
    <property type="term" value="P:negative regulation of DNA-templated transcription"/>
    <property type="evidence" value="ECO:0007669"/>
    <property type="project" value="TreeGrafter"/>
</dbReference>
<dbReference type="PROSITE" id="PS50949">
    <property type="entry name" value="HTH_GNTR"/>
    <property type="match status" value="1"/>
</dbReference>
<keyword evidence="3" id="KW-0804">Transcription</keyword>
<evidence type="ECO:0000256" key="3">
    <source>
        <dbReference type="ARBA" id="ARBA00023163"/>
    </source>
</evidence>
<dbReference type="KEGG" id="aser:Asera_29620"/>
<protein>
    <recommendedName>
        <fullName evidence="4">HTH gntR-type domain-containing protein</fullName>
    </recommendedName>
</protein>
<keyword evidence="6" id="KW-1185">Reference proteome</keyword>